<name>A0A9W5X7Z5_9BACI</name>
<keyword evidence="3" id="KW-1185">Reference proteome</keyword>
<feature type="transmembrane region" description="Helical" evidence="1">
    <location>
        <begin position="493"/>
        <end position="511"/>
    </location>
</feature>
<feature type="transmembrane region" description="Helical" evidence="1">
    <location>
        <begin position="377"/>
        <end position="395"/>
    </location>
</feature>
<dbReference type="EMBL" id="BMJD01000062">
    <property type="protein sequence ID" value="GGB60852.1"/>
    <property type="molecule type" value="Genomic_DNA"/>
</dbReference>
<evidence type="ECO:0000313" key="2">
    <source>
        <dbReference type="EMBL" id="GGB60852.1"/>
    </source>
</evidence>
<feature type="transmembrane region" description="Helical" evidence="1">
    <location>
        <begin position="454"/>
        <end position="472"/>
    </location>
</feature>
<feature type="transmembrane region" description="Helical" evidence="1">
    <location>
        <begin position="165"/>
        <end position="190"/>
    </location>
</feature>
<accession>A0A9W5X7Z5</accession>
<keyword evidence="1" id="KW-0472">Membrane</keyword>
<feature type="transmembrane region" description="Helical" evidence="1">
    <location>
        <begin position="426"/>
        <end position="448"/>
    </location>
</feature>
<dbReference type="AlphaFoldDB" id="A0A9W5X7Z5"/>
<reference evidence="2" key="2">
    <citation type="submission" date="2020-09" db="EMBL/GenBank/DDBJ databases">
        <authorList>
            <person name="Sun Q."/>
            <person name="Zhou Y."/>
        </authorList>
    </citation>
    <scope>NUCLEOTIDE SEQUENCE</scope>
    <source>
        <strain evidence="2">CGMCC 1.15454</strain>
    </source>
</reference>
<feature type="transmembrane region" description="Helical" evidence="1">
    <location>
        <begin position="202"/>
        <end position="222"/>
    </location>
</feature>
<feature type="transmembrane region" description="Helical" evidence="1">
    <location>
        <begin position="517"/>
        <end position="538"/>
    </location>
</feature>
<keyword evidence="1" id="KW-1133">Transmembrane helix</keyword>
<feature type="transmembrane region" description="Helical" evidence="1">
    <location>
        <begin position="134"/>
        <end position="159"/>
    </location>
</feature>
<protein>
    <submittedName>
        <fullName evidence="2">Uncharacterized protein</fullName>
    </submittedName>
</protein>
<sequence length="545" mass="63359">MNDYRSLKFLDLFQSIFRSINIDYDVMRKILQIKLTMDQRRVPTIFANSTSKKKDSNQFLKSLGIYALYGLALIPFLFLGENYMFQSSIMFGITMFILMTSMISDFSSVLLDVRDKTILHTKPLNTRTVNAAKIIHVTIYMTMLTGAFIAIPAIVMLFVKGFAYFLVFFVEIILLVLFIMALTAMVYIFVLRFFSGERLKDIINYVQILLSVGIVVGYQIVIRAFDFVDLNFTYDFSWWHVFIPPIWFAAPFELLLNQDYASVMIILSLLTLIVPIVSIIVYYRLMPTFERNLQKLMEDTAKAKKSRWNFRNLWERLLCSSKEERLFFRFSQIMMGREREFKLKVYPSLGMALVFPFIFVFNALNTESFSELATSRVYLNIYFCNIIIGVVVHMLKFSGKYKGAWVFQVTPIKKTERFYSATLKAFLVKLYVPVYLILCVAFIAIFSFRILPDLVIVFVTAVLNTLIAYKVINNEEFPFTQAFESAQEGANSIKYFLLMFLVALFAGLHFLATTIPFGIYIYLAILLVVTFVAWRMVFSKRELVV</sequence>
<reference evidence="2" key="1">
    <citation type="journal article" date="2014" name="Int. J. Syst. Evol. Microbiol.">
        <title>Complete genome sequence of Corynebacterium casei LMG S-19264T (=DSM 44701T), isolated from a smear-ripened cheese.</title>
        <authorList>
            <consortium name="US DOE Joint Genome Institute (JGI-PGF)"/>
            <person name="Walter F."/>
            <person name="Albersmeier A."/>
            <person name="Kalinowski J."/>
            <person name="Ruckert C."/>
        </authorList>
    </citation>
    <scope>NUCLEOTIDE SEQUENCE</scope>
    <source>
        <strain evidence="2">CGMCC 1.15454</strain>
    </source>
</reference>
<feature type="transmembrane region" description="Helical" evidence="1">
    <location>
        <begin position="59"/>
        <end position="78"/>
    </location>
</feature>
<feature type="transmembrane region" description="Helical" evidence="1">
    <location>
        <begin position="345"/>
        <end position="365"/>
    </location>
</feature>
<evidence type="ECO:0000313" key="3">
    <source>
        <dbReference type="Proteomes" id="UP000621492"/>
    </source>
</evidence>
<dbReference type="Proteomes" id="UP000621492">
    <property type="component" value="Unassembled WGS sequence"/>
</dbReference>
<feature type="transmembrane region" description="Helical" evidence="1">
    <location>
        <begin position="90"/>
        <end position="113"/>
    </location>
</feature>
<proteinExistence type="predicted"/>
<comment type="caution">
    <text evidence="2">The sequence shown here is derived from an EMBL/GenBank/DDBJ whole genome shotgun (WGS) entry which is preliminary data.</text>
</comment>
<organism evidence="2 3">
    <name type="scientific">Lentibacillus populi</name>
    <dbReference type="NCBI Taxonomy" id="1827502"/>
    <lineage>
        <taxon>Bacteria</taxon>
        <taxon>Bacillati</taxon>
        <taxon>Bacillota</taxon>
        <taxon>Bacilli</taxon>
        <taxon>Bacillales</taxon>
        <taxon>Bacillaceae</taxon>
        <taxon>Lentibacillus</taxon>
    </lineage>
</organism>
<dbReference type="RefSeq" id="WP_188725853.1">
    <property type="nucleotide sequence ID" value="NZ_BMJD01000062.1"/>
</dbReference>
<keyword evidence="1" id="KW-0812">Transmembrane</keyword>
<feature type="transmembrane region" description="Helical" evidence="1">
    <location>
        <begin position="260"/>
        <end position="285"/>
    </location>
</feature>
<gene>
    <name evidence="2" type="ORF">GCM10011409_42720</name>
</gene>
<evidence type="ECO:0000256" key="1">
    <source>
        <dbReference type="SAM" id="Phobius"/>
    </source>
</evidence>